<dbReference type="PANTHER" id="PTHR21621:SF0">
    <property type="entry name" value="BETA-CITRYLGLUTAMATE SYNTHASE B-RELATED"/>
    <property type="match status" value="1"/>
</dbReference>
<dbReference type="EMBL" id="BAAAPH010000035">
    <property type="protein sequence ID" value="GAA1604887.1"/>
    <property type="molecule type" value="Genomic_DNA"/>
</dbReference>
<dbReference type="Proteomes" id="UP001501705">
    <property type="component" value="Unassembled WGS sequence"/>
</dbReference>
<keyword evidence="3" id="KW-1185">Reference proteome</keyword>
<dbReference type="SUPFAM" id="SSF56059">
    <property type="entry name" value="Glutathione synthetase ATP-binding domain-like"/>
    <property type="match status" value="1"/>
</dbReference>
<dbReference type="InterPro" id="IPR048936">
    <property type="entry name" value="MvdD-like_ATPgrasp"/>
</dbReference>
<dbReference type="Gene3D" id="3.30.470.20">
    <property type="entry name" value="ATP-grasp fold, B domain"/>
    <property type="match status" value="1"/>
</dbReference>
<sequence length="316" mass="34865">MNKDRPILVLTCADDPTSDVVIAELNSRGAPVVRCDPADVLAGGLEVSARFGGDAPGGYLRTDSRTIDLAAIRSVYYRRPSSYVAPASMAAQDGQFAKEQAKHGMGGILANIRGRWVNHPWRAIEAEFKPTQLAVASEVGFSVPATLITNSPDETRLFAKEHGPIIYKPLQNTNLTKPDGNALMVWADEVQPDELDDSVSLALHLFQARVGKVADVRTTVVGDQVFSVRVQSPHLDWRRDYDQVTYAVIDTPCQVVEACHRYLDRFGLLFGAFDFGIVHDGSWVWYECNTAGQWHWLELETGLPMTAALADLLEIR</sequence>
<gene>
    <name evidence="2" type="primary">tgmB</name>
    <name evidence="2" type="ORF">GCM10009804_71410</name>
</gene>
<organism evidence="2 3">
    <name type="scientific">Kribbella hippodromi</name>
    <dbReference type="NCBI Taxonomy" id="434347"/>
    <lineage>
        <taxon>Bacteria</taxon>
        <taxon>Bacillati</taxon>
        <taxon>Actinomycetota</taxon>
        <taxon>Actinomycetes</taxon>
        <taxon>Propionibacteriales</taxon>
        <taxon>Kribbellaceae</taxon>
        <taxon>Kribbella</taxon>
    </lineage>
</organism>
<accession>A0ABP4QAI8</accession>
<name>A0ABP4QAI8_9ACTN</name>
<reference evidence="3" key="1">
    <citation type="journal article" date="2019" name="Int. J. Syst. Evol. Microbiol.">
        <title>The Global Catalogue of Microorganisms (GCM) 10K type strain sequencing project: providing services to taxonomists for standard genome sequencing and annotation.</title>
        <authorList>
            <consortium name="The Broad Institute Genomics Platform"/>
            <consortium name="The Broad Institute Genome Sequencing Center for Infectious Disease"/>
            <person name="Wu L."/>
            <person name="Ma J."/>
        </authorList>
    </citation>
    <scope>NUCLEOTIDE SEQUENCE [LARGE SCALE GENOMIC DNA]</scope>
    <source>
        <strain evidence="3">JCM 15572</strain>
    </source>
</reference>
<dbReference type="InterPro" id="IPR026449">
    <property type="entry name" value="GRASP_SAV_5884"/>
</dbReference>
<evidence type="ECO:0000313" key="2">
    <source>
        <dbReference type="EMBL" id="GAA1604887.1"/>
    </source>
</evidence>
<comment type="caution">
    <text evidence="2">The sequence shown here is derived from an EMBL/GenBank/DDBJ whole genome shotgun (WGS) entry which is preliminary data.</text>
</comment>
<feature type="domain" description="MvdD-like pre-ATP grasp" evidence="1">
    <location>
        <begin position="7"/>
        <end position="120"/>
    </location>
</feature>
<dbReference type="NCBIfam" id="TIGR04187">
    <property type="entry name" value="GRASP_SAV_5884"/>
    <property type="match status" value="1"/>
</dbReference>
<proteinExistence type="predicted"/>
<evidence type="ECO:0000259" key="1">
    <source>
        <dbReference type="Pfam" id="PF21068"/>
    </source>
</evidence>
<evidence type="ECO:0000313" key="3">
    <source>
        <dbReference type="Proteomes" id="UP001501705"/>
    </source>
</evidence>
<dbReference type="RefSeq" id="WP_344240988.1">
    <property type="nucleotide sequence ID" value="NZ_BAAAPH010000035.1"/>
</dbReference>
<dbReference type="PANTHER" id="PTHR21621">
    <property type="entry name" value="RIBOSOMAL PROTEIN S6 MODIFICATION PROTEIN"/>
    <property type="match status" value="1"/>
</dbReference>
<dbReference type="Pfam" id="PF21068">
    <property type="entry name" value="ATPgraspMvdD"/>
    <property type="match status" value="1"/>
</dbReference>
<protein>
    <submittedName>
        <fullName evidence="2">ATP-grasp ribosomal peptide maturase</fullName>
    </submittedName>
</protein>